<dbReference type="SUPFAM" id="SSF57716">
    <property type="entry name" value="Glucocorticoid receptor-like (DNA-binding domain)"/>
    <property type="match status" value="1"/>
</dbReference>
<evidence type="ECO:0000256" key="8">
    <source>
        <dbReference type="SAM" id="MobiDB-lite"/>
    </source>
</evidence>
<accession>A0A2A2LAT1</accession>
<dbReference type="Proteomes" id="UP000218231">
    <property type="component" value="Unassembled WGS sequence"/>
</dbReference>
<dbReference type="EMBL" id="LIAE01006990">
    <property type="protein sequence ID" value="PAV83165.1"/>
    <property type="molecule type" value="Genomic_DNA"/>
</dbReference>
<evidence type="ECO:0000256" key="3">
    <source>
        <dbReference type="ARBA" id="ARBA00022517"/>
    </source>
</evidence>
<dbReference type="GO" id="GO:0005730">
    <property type="term" value="C:nucleolus"/>
    <property type="evidence" value="ECO:0007669"/>
    <property type="project" value="TreeGrafter"/>
</dbReference>
<proteinExistence type="inferred from homology"/>
<dbReference type="SMART" id="SM00746">
    <property type="entry name" value="TRASH"/>
    <property type="match status" value="1"/>
</dbReference>
<sequence>MRIEKCYFCSSPIYPGHGIQFVRNDNTVFKFCRSRCNKLFKKKKNPRKLQFTKASRRARGKELANDATQAMEQRRNEPVKYERQLMHKTVEAAKTITKLKHKRYANHIRKTLQPGKQVQKKGLLAKVDKKLHLIQAPAAQKKKVVQKQREEAMETN</sequence>
<dbReference type="PROSITE" id="PS01073">
    <property type="entry name" value="RIBOSOMAL_L24E"/>
    <property type="match status" value="1"/>
</dbReference>
<dbReference type="InterPro" id="IPR056366">
    <property type="entry name" value="Ribosomal_eL24"/>
</dbReference>
<dbReference type="STRING" id="2018661.A0A2A2LAT1"/>
<dbReference type="FunFam" id="2.30.170.20:FF:000001">
    <property type="entry name" value="probable ribosome biogenesis protein RLP24"/>
    <property type="match status" value="1"/>
</dbReference>
<dbReference type="PANTHER" id="PTHR10792:SF8">
    <property type="entry name" value="RIBOSOME BIOGENESIS PROTEIN RLP24-RELATED"/>
    <property type="match status" value="1"/>
</dbReference>
<evidence type="ECO:0000256" key="4">
    <source>
        <dbReference type="ARBA" id="ARBA00023242"/>
    </source>
</evidence>
<evidence type="ECO:0000256" key="1">
    <source>
        <dbReference type="ARBA" id="ARBA00004123"/>
    </source>
</evidence>
<dbReference type="GO" id="GO:0042273">
    <property type="term" value="P:ribosomal large subunit biogenesis"/>
    <property type="evidence" value="ECO:0007669"/>
    <property type="project" value="TreeGrafter"/>
</dbReference>
<keyword evidence="3" id="KW-0690">Ribosome biogenesis</keyword>
<evidence type="ECO:0000256" key="5">
    <source>
        <dbReference type="ARBA" id="ARBA00039784"/>
    </source>
</evidence>
<reference evidence="10 11" key="1">
    <citation type="journal article" date="2017" name="Curr. Biol.">
        <title>Genome architecture and evolution of a unichromosomal asexual nematode.</title>
        <authorList>
            <person name="Fradin H."/>
            <person name="Zegar C."/>
            <person name="Gutwein M."/>
            <person name="Lucas J."/>
            <person name="Kovtun M."/>
            <person name="Corcoran D."/>
            <person name="Baugh L.R."/>
            <person name="Kiontke K."/>
            <person name="Gunsalus K."/>
            <person name="Fitch D.H."/>
            <person name="Piano F."/>
        </authorList>
    </citation>
    <scope>NUCLEOTIDE SEQUENCE [LARGE SCALE GENOMIC DNA]</scope>
    <source>
        <strain evidence="10">PF1309</strain>
    </source>
</reference>
<evidence type="ECO:0000256" key="7">
    <source>
        <dbReference type="ARBA" id="ARBA00064137"/>
    </source>
</evidence>
<dbReference type="InterPro" id="IPR000988">
    <property type="entry name" value="Ribosomal_eL24-rel_N"/>
</dbReference>
<protein>
    <recommendedName>
        <fullName evidence="5">Probable ribosome biogenesis protein RLP24</fullName>
    </recommendedName>
</protein>
<evidence type="ECO:0000259" key="9">
    <source>
        <dbReference type="SMART" id="SM00746"/>
    </source>
</evidence>
<organism evidence="10 11">
    <name type="scientific">Diploscapter pachys</name>
    <dbReference type="NCBI Taxonomy" id="2018661"/>
    <lineage>
        <taxon>Eukaryota</taxon>
        <taxon>Metazoa</taxon>
        <taxon>Ecdysozoa</taxon>
        <taxon>Nematoda</taxon>
        <taxon>Chromadorea</taxon>
        <taxon>Rhabditida</taxon>
        <taxon>Rhabditina</taxon>
        <taxon>Rhabditomorpha</taxon>
        <taxon>Rhabditoidea</taxon>
        <taxon>Rhabditidae</taxon>
        <taxon>Diploscapter</taxon>
    </lineage>
</organism>
<gene>
    <name evidence="10" type="ORF">WR25_23965</name>
</gene>
<dbReference type="Pfam" id="PF01246">
    <property type="entry name" value="Ribosomal_L24e"/>
    <property type="match status" value="1"/>
</dbReference>
<dbReference type="Gene3D" id="2.30.170.20">
    <property type="entry name" value="Ribosomal protein L24e"/>
    <property type="match status" value="1"/>
</dbReference>
<keyword evidence="11" id="KW-1185">Reference proteome</keyword>
<evidence type="ECO:0000313" key="11">
    <source>
        <dbReference type="Proteomes" id="UP000218231"/>
    </source>
</evidence>
<dbReference type="GO" id="GO:0003735">
    <property type="term" value="F:structural constituent of ribosome"/>
    <property type="evidence" value="ECO:0007669"/>
    <property type="project" value="InterPro"/>
</dbReference>
<evidence type="ECO:0000256" key="2">
    <source>
        <dbReference type="ARBA" id="ARBA00005647"/>
    </source>
</evidence>
<feature type="domain" description="TRASH" evidence="9">
    <location>
        <begin position="6"/>
        <end position="44"/>
    </location>
</feature>
<comment type="subcellular location">
    <subcellularLocation>
        <location evidence="1">Nucleus</location>
    </subcellularLocation>
</comment>
<dbReference type="InterPro" id="IPR023442">
    <property type="entry name" value="Ribosomal_eL24_CS"/>
</dbReference>
<dbReference type="CDD" id="cd00472">
    <property type="entry name" value="Ribosomal_L24e_L24"/>
    <property type="match status" value="1"/>
</dbReference>
<comment type="subunit">
    <text evidence="7">Associated with nucleolar and cytoplasmic pre-60S particles. At the end of biogenesis it dissociates from cytoplasmic pre-60S particles and is likely to be exchanged for its ribosomal homologue, RPL24.</text>
</comment>
<feature type="region of interest" description="Disordered" evidence="8">
    <location>
        <begin position="54"/>
        <end position="78"/>
    </location>
</feature>
<comment type="function">
    <text evidence="6">Involved in the biogenesis of the 60S ribosomal subunit. Ensures the docking of NOG1 to pre-60S particles.</text>
</comment>
<dbReference type="InterPro" id="IPR038630">
    <property type="entry name" value="L24e/L24_sf"/>
</dbReference>
<dbReference type="InterPro" id="IPR011017">
    <property type="entry name" value="TRASH_dom"/>
</dbReference>
<comment type="similarity">
    <text evidence="2">Belongs to the eukaryotic ribosomal protein eL24 family.</text>
</comment>
<name>A0A2A2LAT1_9BILA</name>
<dbReference type="PANTHER" id="PTHR10792">
    <property type="entry name" value="60S RIBOSOMAL PROTEIN L24"/>
    <property type="match status" value="1"/>
</dbReference>
<evidence type="ECO:0000256" key="6">
    <source>
        <dbReference type="ARBA" id="ARBA00059003"/>
    </source>
</evidence>
<dbReference type="AlphaFoldDB" id="A0A2A2LAT1"/>
<comment type="caution">
    <text evidence="10">The sequence shown here is derived from an EMBL/GenBank/DDBJ whole genome shotgun (WGS) entry which is preliminary data.</text>
</comment>
<evidence type="ECO:0000313" key="10">
    <source>
        <dbReference type="EMBL" id="PAV83165.1"/>
    </source>
</evidence>
<keyword evidence="4" id="KW-0539">Nucleus</keyword>
<dbReference type="OrthoDB" id="10262490at2759"/>